<evidence type="ECO:0000256" key="5">
    <source>
        <dbReference type="ARBA" id="ARBA00022692"/>
    </source>
</evidence>
<dbReference type="KEGG" id="jre:108997662"/>
<keyword evidence="11" id="KW-0472">Membrane</keyword>
<keyword evidence="8" id="KW-0833">Ubl conjugation pathway</keyword>
<evidence type="ECO:0000256" key="6">
    <source>
        <dbReference type="ARBA" id="ARBA00022723"/>
    </source>
</evidence>
<evidence type="ECO:0000313" key="13">
    <source>
        <dbReference type="Proteomes" id="UP000235220"/>
    </source>
</evidence>
<comment type="subcellular location">
    <subcellularLocation>
        <location evidence="2">Membrane</location>
        <topology evidence="2">Multi-pass membrane protein</topology>
    </subcellularLocation>
</comment>
<keyword evidence="9" id="KW-0862">Zinc</keyword>
<comment type="catalytic activity">
    <reaction evidence="1">
        <text>S-ubiquitinyl-[E2 ubiquitin-conjugating enzyme]-L-cysteine + [acceptor protein]-L-lysine = [E2 ubiquitin-conjugating enzyme]-L-cysteine + N(6)-ubiquitinyl-[acceptor protein]-L-lysine.</text>
        <dbReference type="EC" id="2.3.2.27"/>
    </reaction>
</comment>
<keyword evidence="10" id="KW-1133">Transmembrane helix</keyword>
<dbReference type="EC" id="2.3.2.27" evidence="3"/>
<evidence type="ECO:0000256" key="2">
    <source>
        <dbReference type="ARBA" id="ARBA00004141"/>
    </source>
</evidence>
<dbReference type="Pfam" id="PF13639">
    <property type="entry name" value="zf-RING_2"/>
    <property type="match status" value="1"/>
</dbReference>
<dbReference type="InterPro" id="IPR013083">
    <property type="entry name" value="Znf_RING/FYVE/PHD"/>
</dbReference>
<dbReference type="GeneID" id="108997662"/>
<evidence type="ECO:0000313" key="14">
    <source>
        <dbReference type="RefSeq" id="XP_018829565.1"/>
    </source>
</evidence>
<evidence type="ECO:0000256" key="1">
    <source>
        <dbReference type="ARBA" id="ARBA00000900"/>
    </source>
</evidence>
<dbReference type="Gene3D" id="3.30.40.10">
    <property type="entry name" value="Zinc/RING finger domain, C3HC4 (zinc finger)"/>
    <property type="match status" value="1"/>
</dbReference>
<sequence length="138" mass="15921">MDFRKLVSFLYDFLGPRVQPSLKGFPSTSYRGLKWEDLQKVKEDPPMSPHGSGSRSVELLEVEQCCVCLSRLKKGQDTRTLPCLHEFHKVCVDRWFDACRKTCPVCRFSIGGEDNFHIQEVLTDEMVIWFSSFHVAGF</sequence>
<evidence type="ECO:0000256" key="8">
    <source>
        <dbReference type="ARBA" id="ARBA00022786"/>
    </source>
</evidence>
<dbReference type="AlphaFoldDB" id="A0A2I4FD42"/>
<dbReference type="GO" id="GO:0008270">
    <property type="term" value="F:zinc ion binding"/>
    <property type="evidence" value="ECO:0007669"/>
    <property type="project" value="UniProtKB-KW"/>
</dbReference>
<accession>A0A2I4FD42</accession>
<dbReference type="FunCoup" id="A0A2I4FD42">
    <property type="interactions" value="4"/>
</dbReference>
<dbReference type="OrthoDB" id="8062037at2759"/>
<keyword evidence="6" id="KW-0479">Metal-binding</keyword>
<dbReference type="PANTHER" id="PTHR45977">
    <property type="entry name" value="TARGET OF ERK KINASE MPK-1"/>
    <property type="match status" value="1"/>
</dbReference>
<evidence type="ECO:0000256" key="3">
    <source>
        <dbReference type="ARBA" id="ARBA00012483"/>
    </source>
</evidence>
<evidence type="ECO:0000256" key="9">
    <source>
        <dbReference type="ARBA" id="ARBA00022833"/>
    </source>
</evidence>
<dbReference type="GO" id="GO:0061630">
    <property type="term" value="F:ubiquitin protein ligase activity"/>
    <property type="evidence" value="ECO:0000318"/>
    <property type="project" value="GO_Central"/>
</dbReference>
<name>A0A2I4FD42_JUGRE</name>
<evidence type="ECO:0000256" key="4">
    <source>
        <dbReference type="ARBA" id="ARBA00022679"/>
    </source>
</evidence>
<dbReference type="Gramene" id="Jr11_08310_p1">
    <property type="protein sequence ID" value="cds.Jr11_08310_p1"/>
    <property type="gene ID" value="Jr11_08310"/>
</dbReference>
<dbReference type="RefSeq" id="XP_018829565.1">
    <property type="nucleotide sequence ID" value="XM_018974020.1"/>
</dbReference>
<reference evidence="14" key="1">
    <citation type="submission" date="2025-08" db="UniProtKB">
        <authorList>
            <consortium name="RefSeq"/>
        </authorList>
    </citation>
    <scope>IDENTIFICATION</scope>
    <source>
        <tissue evidence="14">Leaves</tissue>
    </source>
</reference>
<feature type="domain" description="RING-type" evidence="12">
    <location>
        <begin position="65"/>
        <end position="107"/>
    </location>
</feature>
<evidence type="ECO:0000256" key="10">
    <source>
        <dbReference type="ARBA" id="ARBA00022989"/>
    </source>
</evidence>
<keyword evidence="5" id="KW-0812">Transmembrane</keyword>
<dbReference type="Proteomes" id="UP000235220">
    <property type="component" value="Chromosome 11"/>
</dbReference>
<dbReference type="GO" id="GO:0016567">
    <property type="term" value="P:protein ubiquitination"/>
    <property type="evidence" value="ECO:0000318"/>
    <property type="project" value="GO_Central"/>
</dbReference>
<keyword evidence="4" id="KW-0808">Transferase</keyword>
<gene>
    <name evidence="14" type="primary">LOC108997662</name>
</gene>
<keyword evidence="7" id="KW-0863">Zinc-finger</keyword>
<organism evidence="13 14">
    <name type="scientific">Juglans regia</name>
    <name type="common">English walnut</name>
    <dbReference type="NCBI Taxonomy" id="51240"/>
    <lineage>
        <taxon>Eukaryota</taxon>
        <taxon>Viridiplantae</taxon>
        <taxon>Streptophyta</taxon>
        <taxon>Embryophyta</taxon>
        <taxon>Tracheophyta</taxon>
        <taxon>Spermatophyta</taxon>
        <taxon>Magnoliopsida</taxon>
        <taxon>eudicotyledons</taxon>
        <taxon>Gunneridae</taxon>
        <taxon>Pentapetalae</taxon>
        <taxon>rosids</taxon>
        <taxon>fabids</taxon>
        <taxon>Fagales</taxon>
        <taxon>Juglandaceae</taxon>
        <taxon>Juglans</taxon>
    </lineage>
</organism>
<dbReference type="PANTHER" id="PTHR45977:SF13">
    <property type="entry name" value="GB|AAF27103.1"/>
    <property type="match status" value="1"/>
</dbReference>
<dbReference type="GO" id="GO:0016020">
    <property type="term" value="C:membrane"/>
    <property type="evidence" value="ECO:0007669"/>
    <property type="project" value="UniProtKB-SubCell"/>
</dbReference>
<proteinExistence type="predicted"/>
<evidence type="ECO:0000256" key="7">
    <source>
        <dbReference type="ARBA" id="ARBA00022771"/>
    </source>
</evidence>
<keyword evidence="13" id="KW-1185">Reference proteome</keyword>
<evidence type="ECO:0000259" key="12">
    <source>
        <dbReference type="PROSITE" id="PS50089"/>
    </source>
</evidence>
<evidence type="ECO:0000256" key="11">
    <source>
        <dbReference type="ARBA" id="ARBA00023136"/>
    </source>
</evidence>
<dbReference type="PROSITE" id="PS50089">
    <property type="entry name" value="ZF_RING_2"/>
    <property type="match status" value="1"/>
</dbReference>
<dbReference type="SUPFAM" id="SSF57850">
    <property type="entry name" value="RING/U-box"/>
    <property type="match status" value="1"/>
</dbReference>
<dbReference type="GO" id="GO:0006511">
    <property type="term" value="P:ubiquitin-dependent protein catabolic process"/>
    <property type="evidence" value="ECO:0000318"/>
    <property type="project" value="GO_Central"/>
</dbReference>
<protein>
    <recommendedName>
        <fullName evidence="3">RING-type E3 ubiquitin transferase</fullName>
        <ecNumber evidence="3">2.3.2.27</ecNumber>
    </recommendedName>
</protein>
<dbReference type="SMART" id="SM00184">
    <property type="entry name" value="RING"/>
    <property type="match status" value="1"/>
</dbReference>
<dbReference type="InterPro" id="IPR001841">
    <property type="entry name" value="Znf_RING"/>
</dbReference>